<dbReference type="InterPro" id="IPR002048">
    <property type="entry name" value="EF_hand_dom"/>
</dbReference>
<evidence type="ECO:0000256" key="6">
    <source>
        <dbReference type="ARBA" id="ARBA00022777"/>
    </source>
</evidence>
<dbReference type="Gene3D" id="1.10.510.10">
    <property type="entry name" value="Transferase(Phosphotransferase) domain 1"/>
    <property type="match status" value="1"/>
</dbReference>
<dbReference type="EMBL" id="CAUJNA010001324">
    <property type="protein sequence ID" value="CAJ1386036.1"/>
    <property type="molecule type" value="Genomic_DNA"/>
</dbReference>
<sequence>MCTSEALRTGISSWRTVSCPGGWRTRTSSWPTLAWRTTAVSCIRLWAPSPTRRPRHGGFSAQSLYILLSGRQPFYGKNNKEIMKQAKSGRFSMEAAQWQEISPDAQDLIRHLLVLDPSQRLTAAQALEHEWIAKGAPQASWSLFGLDGLNIMENLRRFSAHSRLKRSALQVIATQMTDEKIQDLQKAFEAIDKNDDGKVTVEELCDALQRRGAELPKDARETLSKMDIMEKGHISYPEFLASALDARDCLCEEACWTAFKAFDENDDGHISASELLTILEHQALQELPQSPSPKKMISEVDVNGTGQIEFDEFMRMIISERENPSRVETD</sequence>
<dbReference type="Gene3D" id="1.10.238.10">
    <property type="entry name" value="EF-hand"/>
    <property type="match status" value="2"/>
</dbReference>
<proteinExistence type="inferred from homology"/>
<keyword evidence="2" id="KW-0723">Serine/threonine-protein kinase</keyword>
<keyword evidence="4" id="KW-0677">Repeat</keyword>
<evidence type="ECO:0000256" key="5">
    <source>
        <dbReference type="ARBA" id="ARBA00022741"/>
    </source>
</evidence>
<dbReference type="Pfam" id="PF13499">
    <property type="entry name" value="EF-hand_7"/>
    <property type="match status" value="2"/>
</dbReference>
<evidence type="ECO:0000259" key="10">
    <source>
        <dbReference type="PROSITE" id="PS50222"/>
    </source>
</evidence>
<feature type="domain" description="EF-hand" evidence="10">
    <location>
        <begin position="288"/>
        <end position="323"/>
    </location>
</feature>
<evidence type="ECO:0000256" key="2">
    <source>
        <dbReference type="ARBA" id="ARBA00022527"/>
    </source>
</evidence>
<keyword evidence="8" id="KW-0067">ATP-binding</keyword>
<dbReference type="Pfam" id="PF00069">
    <property type="entry name" value="Pkinase"/>
    <property type="match status" value="1"/>
</dbReference>
<dbReference type="PANTHER" id="PTHR24349">
    <property type="entry name" value="SERINE/THREONINE-PROTEIN KINASE"/>
    <property type="match status" value="1"/>
</dbReference>
<dbReference type="SMART" id="SM00054">
    <property type="entry name" value="EFh"/>
    <property type="match status" value="3"/>
</dbReference>
<dbReference type="GO" id="GO:0005524">
    <property type="term" value="F:ATP binding"/>
    <property type="evidence" value="ECO:0007669"/>
    <property type="project" value="UniProtKB-KW"/>
</dbReference>
<keyword evidence="12" id="KW-1185">Reference proteome</keyword>
<dbReference type="Proteomes" id="UP001178507">
    <property type="component" value="Unassembled WGS sequence"/>
</dbReference>
<dbReference type="InterPro" id="IPR011992">
    <property type="entry name" value="EF-hand-dom_pair"/>
</dbReference>
<dbReference type="PROSITE" id="PS50222">
    <property type="entry name" value="EF_HAND_2"/>
    <property type="match status" value="3"/>
</dbReference>
<feature type="domain" description="EF-hand" evidence="10">
    <location>
        <begin position="179"/>
        <end position="214"/>
    </location>
</feature>
<dbReference type="InterPro" id="IPR050205">
    <property type="entry name" value="CDPK_Ser/Thr_kinases"/>
</dbReference>
<dbReference type="InterPro" id="IPR018247">
    <property type="entry name" value="EF_Hand_1_Ca_BS"/>
</dbReference>
<keyword evidence="6" id="KW-0418">Kinase</keyword>
<evidence type="ECO:0000313" key="12">
    <source>
        <dbReference type="Proteomes" id="UP001178507"/>
    </source>
</evidence>
<dbReference type="FunFam" id="1.10.238.10:FF:000003">
    <property type="entry name" value="Calmodulin A"/>
    <property type="match status" value="1"/>
</dbReference>
<dbReference type="GO" id="GO:0004674">
    <property type="term" value="F:protein serine/threonine kinase activity"/>
    <property type="evidence" value="ECO:0007669"/>
    <property type="project" value="UniProtKB-KW"/>
</dbReference>
<comment type="caution">
    <text evidence="11">The sequence shown here is derived from an EMBL/GenBank/DDBJ whole genome shotgun (WGS) entry which is preliminary data.</text>
</comment>
<gene>
    <name evidence="11" type="ORF">EVOR1521_LOCUS12497</name>
</gene>
<keyword evidence="3" id="KW-0808">Transferase</keyword>
<dbReference type="InterPro" id="IPR000719">
    <property type="entry name" value="Prot_kinase_dom"/>
</dbReference>
<feature type="domain" description="EF-hand" evidence="10">
    <location>
        <begin position="250"/>
        <end position="285"/>
    </location>
</feature>
<evidence type="ECO:0000256" key="7">
    <source>
        <dbReference type="ARBA" id="ARBA00022837"/>
    </source>
</evidence>
<evidence type="ECO:0000313" key="11">
    <source>
        <dbReference type="EMBL" id="CAJ1386036.1"/>
    </source>
</evidence>
<reference evidence="11" key="1">
    <citation type="submission" date="2023-08" db="EMBL/GenBank/DDBJ databases">
        <authorList>
            <person name="Chen Y."/>
            <person name="Shah S."/>
            <person name="Dougan E. K."/>
            <person name="Thang M."/>
            <person name="Chan C."/>
        </authorList>
    </citation>
    <scope>NUCLEOTIDE SEQUENCE</scope>
</reference>
<evidence type="ECO:0000256" key="8">
    <source>
        <dbReference type="ARBA" id="ARBA00022840"/>
    </source>
</evidence>
<dbReference type="AlphaFoldDB" id="A0AA36IG02"/>
<evidence type="ECO:0000256" key="3">
    <source>
        <dbReference type="ARBA" id="ARBA00022679"/>
    </source>
</evidence>
<organism evidence="11 12">
    <name type="scientific">Effrenium voratum</name>
    <dbReference type="NCBI Taxonomy" id="2562239"/>
    <lineage>
        <taxon>Eukaryota</taxon>
        <taxon>Sar</taxon>
        <taxon>Alveolata</taxon>
        <taxon>Dinophyceae</taxon>
        <taxon>Suessiales</taxon>
        <taxon>Symbiodiniaceae</taxon>
        <taxon>Effrenium</taxon>
    </lineage>
</organism>
<keyword evidence="5" id="KW-0547">Nucleotide-binding</keyword>
<dbReference type="SUPFAM" id="SSF47473">
    <property type="entry name" value="EF-hand"/>
    <property type="match status" value="1"/>
</dbReference>
<dbReference type="InterPro" id="IPR011009">
    <property type="entry name" value="Kinase-like_dom_sf"/>
</dbReference>
<dbReference type="SUPFAM" id="SSF56112">
    <property type="entry name" value="Protein kinase-like (PK-like)"/>
    <property type="match status" value="1"/>
</dbReference>
<protein>
    <recommendedName>
        <fullName evidence="10">EF-hand domain-containing protein</fullName>
    </recommendedName>
</protein>
<dbReference type="GO" id="GO:0005509">
    <property type="term" value="F:calcium ion binding"/>
    <property type="evidence" value="ECO:0007669"/>
    <property type="project" value="InterPro"/>
</dbReference>
<evidence type="ECO:0000256" key="4">
    <source>
        <dbReference type="ARBA" id="ARBA00022737"/>
    </source>
</evidence>
<evidence type="ECO:0000256" key="9">
    <source>
        <dbReference type="ARBA" id="ARBA00024334"/>
    </source>
</evidence>
<keyword evidence="7" id="KW-0106">Calcium</keyword>
<accession>A0AA36IG02</accession>
<comment type="similarity">
    <text evidence="9">Belongs to the protein kinase superfamily. Ser/Thr protein kinase family. CDPK subfamily.</text>
</comment>
<evidence type="ECO:0000256" key="1">
    <source>
        <dbReference type="ARBA" id="ARBA00001946"/>
    </source>
</evidence>
<dbReference type="CDD" id="cd00051">
    <property type="entry name" value="EFh"/>
    <property type="match status" value="1"/>
</dbReference>
<name>A0AA36IG02_9DINO</name>
<comment type="cofactor">
    <cofactor evidence="1">
        <name>Mg(2+)</name>
        <dbReference type="ChEBI" id="CHEBI:18420"/>
    </cofactor>
</comment>
<dbReference type="PROSITE" id="PS00018">
    <property type="entry name" value="EF_HAND_1"/>
    <property type="match status" value="3"/>
</dbReference>